<dbReference type="EMBL" id="CM046395">
    <property type="protein sequence ID" value="KAI8541797.1"/>
    <property type="molecule type" value="Genomic_DNA"/>
</dbReference>
<organism evidence="1 2">
    <name type="scientific">Rhododendron molle</name>
    <name type="common">Chinese azalea</name>
    <name type="synonym">Azalea mollis</name>
    <dbReference type="NCBI Taxonomy" id="49168"/>
    <lineage>
        <taxon>Eukaryota</taxon>
        <taxon>Viridiplantae</taxon>
        <taxon>Streptophyta</taxon>
        <taxon>Embryophyta</taxon>
        <taxon>Tracheophyta</taxon>
        <taxon>Spermatophyta</taxon>
        <taxon>Magnoliopsida</taxon>
        <taxon>eudicotyledons</taxon>
        <taxon>Gunneridae</taxon>
        <taxon>Pentapetalae</taxon>
        <taxon>asterids</taxon>
        <taxon>Ericales</taxon>
        <taxon>Ericaceae</taxon>
        <taxon>Ericoideae</taxon>
        <taxon>Rhodoreae</taxon>
        <taxon>Rhododendron</taxon>
    </lineage>
</organism>
<name>A0ACC0MMV5_RHOML</name>
<dbReference type="Proteomes" id="UP001062846">
    <property type="component" value="Chromosome 8"/>
</dbReference>
<gene>
    <name evidence="1" type="ORF">RHMOL_Rhmol08G0089900</name>
</gene>
<evidence type="ECO:0000313" key="2">
    <source>
        <dbReference type="Proteomes" id="UP001062846"/>
    </source>
</evidence>
<protein>
    <submittedName>
        <fullName evidence="1">Uncharacterized protein</fullName>
    </submittedName>
</protein>
<keyword evidence="2" id="KW-1185">Reference proteome</keyword>
<accession>A0ACC0MMV5</accession>
<comment type="caution">
    <text evidence="1">The sequence shown here is derived from an EMBL/GenBank/DDBJ whole genome shotgun (WGS) entry which is preliminary data.</text>
</comment>
<evidence type="ECO:0000313" key="1">
    <source>
        <dbReference type="EMBL" id="KAI8541797.1"/>
    </source>
</evidence>
<reference evidence="1" key="1">
    <citation type="submission" date="2022-02" db="EMBL/GenBank/DDBJ databases">
        <title>Plant Genome Project.</title>
        <authorList>
            <person name="Zhang R.-G."/>
        </authorList>
    </citation>
    <scope>NUCLEOTIDE SEQUENCE</scope>
    <source>
        <strain evidence="1">AT1</strain>
    </source>
</reference>
<sequence>MDNNSWRPAPGGGGGGGGEPTMDAGDWRAQLQPDSRQRIVNKMVPPPHIQSKQQSQQSQSQITQVHPMHENQMNLQGSSVATMQQNNVATLQHNSLSSLSGIPTTSQSMISTLQPGSTLDSASLDSTAHRGNANSGDWQEEIYQKIKVMKEAYLPELTEMYGKLQQHDSLSQQPKNEQFEKLKIFMAMLERVLQFLQVPKSSILPNFKEKLPTYEKQIVNFLNVNRPQKPGLSLQQGQQIPPPHVQSMQQSQSQITQVHPMHENQMNPQLHSMNLQGSSVATMQQNNVATMQQNNVATLQQNSLSSLSGVPTTSQSMISTLQPGSTIDSASLDSTAQRGNANSGDWQEEIYQKIEVMKEAYLPELTEMYLKIVRKLQQVRFTYIL</sequence>
<proteinExistence type="predicted"/>